<evidence type="ECO:0000313" key="5">
    <source>
        <dbReference type="EMBL" id="ELY22524.1"/>
    </source>
</evidence>
<dbReference type="InterPro" id="IPR038404">
    <property type="entry name" value="TRAP_DctP_sf"/>
</dbReference>
<dbReference type="InterPro" id="IPR004682">
    <property type="entry name" value="TRAP_DctP"/>
</dbReference>
<protein>
    <submittedName>
        <fullName evidence="5">Extracellular solute-binding protein, family 7, bacteria</fullName>
    </submittedName>
</protein>
<dbReference type="Pfam" id="PF03480">
    <property type="entry name" value="DctP"/>
    <property type="match status" value="1"/>
</dbReference>
<keyword evidence="3 4" id="KW-0732">Signal</keyword>
<dbReference type="GO" id="GO:0030288">
    <property type="term" value="C:outer membrane-bounded periplasmic space"/>
    <property type="evidence" value="ECO:0007669"/>
    <property type="project" value="InterPro"/>
</dbReference>
<dbReference type="NCBIfam" id="TIGR00787">
    <property type="entry name" value="dctP"/>
    <property type="match status" value="1"/>
</dbReference>
<dbReference type="CDD" id="cd13603">
    <property type="entry name" value="PBP2_TRAP_Siap_TeaA_like"/>
    <property type="match status" value="1"/>
</dbReference>
<evidence type="ECO:0000313" key="6">
    <source>
        <dbReference type="Proteomes" id="UP000011651"/>
    </source>
</evidence>
<dbReference type="GO" id="GO:0055085">
    <property type="term" value="P:transmembrane transport"/>
    <property type="evidence" value="ECO:0007669"/>
    <property type="project" value="InterPro"/>
</dbReference>
<feature type="signal peptide" evidence="4">
    <location>
        <begin position="1"/>
        <end position="29"/>
    </location>
</feature>
<sequence length="336" mass="37468">MLDMKLTLTKATLSAAIAVASLSAAQLHAADYTFSFAHVLIEETPNGQAALRFKEEVEEKSDGRIEINVLPAAQVGGDVEIIEQIQMGLVDIGIPPTATLGNFEPRMQILDLPFLIADYDTMVETLDGEVGREILDTLNGHNMYGVNFWGAGFRHITNNDRPIETPEDMDSIRMRTMQAPIIISTYENLGANATAMAFTEVYNGLQQGVVSGQENPLANIYTMRFHEVQDYLSLTNHAYHAYAAVMNQDSWDSLPEDLQAVMLEAFDNGRDTSRALTLQDEETIMEEIKDEIAINELTPEQRDAFIEASMPVHEEYEDIVTTELLHKVYDAVGIEY</sequence>
<dbReference type="Gene3D" id="3.40.190.170">
    <property type="entry name" value="Bacterial extracellular solute-binding protein, family 7"/>
    <property type="match status" value="1"/>
</dbReference>
<reference evidence="5 6" key="1">
    <citation type="journal article" date="2013" name="Genome Announc.">
        <title>Draft Genome of the Marine Gammaproteobacterium Halomonas titanicae.</title>
        <authorList>
            <person name="Sanchez-Porro C."/>
            <person name="de la Haba R.R."/>
            <person name="Cruz-Hernandez N."/>
            <person name="Gonzalez J.M."/>
            <person name="Reyes-Guirao C."/>
            <person name="Navarro-Sampedro L."/>
            <person name="Carballo M."/>
            <person name="Ventosa A."/>
        </authorList>
    </citation>
    <scope>NUCLEOTIDE SEQUENCE [LARGE SCALE GENOMIC DNA]</scope>
    <source>
        <strain evidence="5 6">BH1</strain>
    </source>
</reference>
<dbReference type="PANTHER" id="PTHR33376:SF7">
    <property type="entry name" value="C4-DICARBOXYLATE-BINDING PROTEIN DCTB"/>
    <property type="match status" value="1"/>
</dbReference>
<proteinExistence type="inferred from homology"/>
<feature type="chain" id="PRO_5004003157" evidence="4">
    <location>
        <begin position="30"/>
        <end position="336"/>
    </location>
</feature>
<dbReference type="PANTHER" id="PTHR33376">
    <property type="match status" value="1"/>
</dbReference>
<dbReference type="EMBL" id="AOPO01000001">
    <property type="protein sequence ID" value="ELY22524.1"/>
    <property type="molecule type" value="Genomic_DNA"/>
</dbReference>
<dbReference type="PATRIC" id="fig|1204738.3.peg.192"/>
<dbReference type="Proteomes" id="UP000011651">
    <property type="component" value="Unassembled WGS sequence"/>
</dbReference>
<keyword evidence="2" id="KW-0813">Transport</keyword>
<evidence type="ECO:0000256" key="2">
    <source>
        <dbReference type="ARBA" id="ARBA00022448"/>
    </source>
</evidence>
<evidence type="ECO:0000256" key="3">
    <source>
        <dbReference type="ARBA" id="ARBA00022729"/>
    </source>
</evidence>
<organism evidence="5 6">
    <name type="scientific">Vreelandella titanicae BH1</name>
    <dbReference type="NCBI Taxonomy" id="1204738"/>
    <lineage>
        <taxon>Bacteria</taxon>
        <taxon>Pseudomonadati</taxon>
        <taxon>Pseudomonadota</taxon>
        <taxon>Gammaproteobacteria</taxon>
        <taxon>Oceanospirillales</taxon>
        <taxon>Halomonadaceae</taxon>
        <taxon>Vreelandella</taxon>
    </lineage>
</organism>
<evidence type="ECO:0000256" key="4">
    <source>
        <dbReference type="SAM" id="SignalP"/>
    </source>
</evidence>
<gene>
    <name evidence="5" type="ORF">HALTITAN_0134</name>
</gene>
<dbReference type="AlphaFoldDB" id="L9UCE9"/>
<dbReference type="PIRSF" id="PIRSF006470">
    <property type="entry name" value="DctB"/>
    <property type="match status" value="1"/>
</dbReference>
<accession>L9UCE9</accession>
<name>L9UCE9_9GAMM</name>
<evidence type="ECO:0000256" key="1">
    <source>
        <dbReference type="ARBA" id="ARBA00009023"/>
    </source>
</evidence>
<comment type="similarity">
    <text evidence="1">Belongs to the bacterial solute-binding protein 7 family.</text>
</comment>
<comment type="caution">
    <text evidence="5">The sequence shown here is derived from an EMBL/GenBank/DDBJ whole genome shotgun (WGS) entry which is preliminary data.</text>
</comment>
<dbReference type="NCBIfam" id="NF037995">
    <property type="entry name" value="TRAP_S1"/>
    <property type="match status" value="1"/>
</dbReference>
<dbReference type="InterPro" id="IPR018389">
    <property type="entry name" value="DctP_fam"/>
</dbReference>